<evidence type="ECO:0000313" key="3">
    <source>
        <dbReference type="EMBL" id="MFE4105410.1"/>
    </source>
</evidence>
<sequence length="507" mass="54326">MKDFAPDFRFFAGDRPCILCPAQVFWLSFWLTFGFYSCSPSAQATVLATEPDFAEWAIAASPTDTLSAANPVASPAAAPHEPADPEPTATAPEPIEAPAAVATNAVAPPLSDQSPSLATDSPPETAAASLIGLKRGAIAQATPPIPAAEAENAAPQTAQIELNPATSADEFLPAETDAAAPDLPPQAEPLQTYQPLLAFQAVAIVQDDEFAGRLRTTAVYAVSEQVLFGATVDLTTGEAFVDSRQEGLSLNELYVAAAPIRELPNLRLVAGLLDLTSYFDRNSFAKDGATHFFSPAFQTNPALSAAGIATRPGLLVNWSATDQLELKAAAFASTRDLGDFALDGFAAEVGFRVENLIVRGTYATARDAGENDGFGEIFQFQRNNGRFGLLATDREVAYGFNAEYFIEPLNLGLFGRYGWYENTDLNRGGSTFSLGLNALDVFSDQDRLGLAYGQQLTNDDLRSGKRPDVWELFYDAPIVTGVRAGISLQSREEWSETVVGFRLRADW</sequence>
<dbReference type="Proteomes" id="UP001600165">
    <property type="component" value="Unassembled WGS sequence"/>
</dbReference>
<protein>
    <submittedName>
        <fullName evidence="3">Porin</fullName>
    </submittedName>
</protein>
<evidence type="ECO:0000256" key="2">
    <source>
        <dbReference type="SAM" id="MobiDB-lite"/>
    </source>
</evidence>
<name>A0ABW6IB70_9CYAN</name>
<dbReference type="EMBL" id="JBHZOL010000021">
    <property type="protein sequence ID" value="MFE4105410.1"/>
    <property type="molecule type" value="Genomic_DNA"/>
</dbReference>
<evidence type="ECO:0000313" key="4">
    <source>
        <dbReference type="Proteomes" id="UP001600165"/>
    </source>
</evidence>
<dbReference type="RefSeq" id="WP_377961886.1">
    <property type="nucleotide sequence ID" value="NZ_JBHZOL010000021.1"/>
</dbReference>
<proteinExistence type="inferred from homology"/>
<reference evidence="3 4" key="1">
    <citation type="submission" date="2024-10" db="EMBL/GenBank/DDBJ databases">
        <authorList>
            <person name="Ratan Roy A."/>
            <person name="Morales Sandoval P.H."/>
            <person name="De Los Santos Villalobos S."/>
            <person name="Chakraborty S."/>
            <person name="Mukherjee J."/>
        </authorList>
    </citation>
    <scope>NUCLEOTIDE SEQUENCE [LARGE SCALE GENOMIC DNA]</scope>
    <source>
        <strain evidence="3 4">S1</strain>
    </source>
</reference>
<accession>A0ABW6IB70</accession>
<organism evidence="3 4">
    <name type="scientific">Almyronema epifaneia S1</name>
    <dbReference type="NCBI Taxonomy" id="2991925"/>
    <lineage>
        <taxon>Bacteria</taxon>
        <taxon>Bacillati</taxon>
        <taxon>Cyanobacteriota</taxon>
        <taxon>Cyanophyceae</taxon>
        <taxon>Nodosilineales</taxon>
        <taxon>Nodosilineaceae</taxon>
        <taxon>Almyronema</taxon>
        <taxon>Almyronema epifaneia</taxon>
    </lineage>
</organism>
<feature type="region of interest" description="Disordered" evidence="2">
    <location>
        <begin position="68"/>
        <end position="92"/>
    </location>
</feature>
<keyword evidence="4" id="KW-1185">Reference proteome</keyword>
<comment type="caution">
    <text evidence="3">The sequence shown here is derived from an EMBL/GenBank/DDBJ whole genome shotgun (WGS) entry which is preliminary data.</text>
</comment>
<evidence type="ECO:0000256" key="1">
    <source>
        <dbReference type="ARBA" id="ARBA00008769"/>
    </source>
</evidence>
<comment type="similarity">
    <text evidence="1">Belongs to the OprB family.</text>
</comment>
<dbReference type="Gene3D" id="2.40.160.180">
    <property type="entry name" value="Carbohydrate-selective porin OprB"/>
    <property type="match status" value="1"/>
</dbReference>
<gene>
    <name evidence="3" type="ORF">ACFVKH_03905</name>
</gene>
<dbReference type="InterPro" id="IPR038673">
    <property type="entry name" value="OprB_sf"/>
</dbReference>